<name>A0ABS3XVV8_9ACTN</name>
<protein>
    <submittedName>
        <fullName evidence="2">Uncharacterized protein</fullName>
    </submittedName>
</protein>
<reference evidence="2 3" key="1">
    <citation type="submission" date="2021-02" db="EMBL/GenBank/DDBJ databases">
        <title>Streptomyces spirodelae sp. nov., isolated from duckweed.</title>
        <authorList>
            <person name="Saimee Y."/>
            <person name="Duangmal K."/>
        </authorList>
    </citation>
    <scope>NUCLEOTIDE SEQUENCE [LARGE SCALE GENOMIC DNA]</scope>
    <source>
        <strain evidence="2 3">DSM 42105</strain>
    </source>
</reference>
<feature type="region of interest" description="Disordered" evidence="1">
    <location>
        <begin position="24"/>
        <end position="47"/>
    </location>
</feature>
<evidence type="ECO:0000313" key="3">
    <source>
        <dbReference type="Proteomes" id="UP000721954"/>
    </source>
</evidence>
<dbReference type="Proteomes" id="UP000721954">
    <property type="component" value="Unassembled WGS sequence"/>
</dbReference>
<evidence type="ECO:0000313" key="2">
    <source>
        <dbReference type="EMBL" id="MBO8199441.1"/>
    </source>
</evidence>
<dbReference type="EMBL" id="JAFFZM010000007">
    <property type="protein sequence ID" value="MBO8199441.1"/>
    <property type="molecule type" value="Genomic_DNA"/>
</dbReference>
<gene>
    <name evidence="2" type="ORF">JW613_14205</name>
</gene>
<comment type="caution">
    <text evidence="2">The sequence shown here is derived from an EMBL/GenBank/DDBJ whole genome shotgun (WGS) entry which is preliminary data.</text>
</comment>
<sequence length="47" mass="4690">MSTSSQTACAYCSGRMASSGVHRALPGGGPAVAGKRSSSPELPVRIL</sequence>
<accession>A0ABS3XVV8</accession>
<evidence type="ECO:0000256" key="1">
    <source>
        <dbReference type="SAM" id="MobiDB-lite"/>
    </source>
</evidence>
<proteinExistence type="predicted"/>
<keyword evidence="3" id="KW-1185">Reference proteome</keyword>
<organism evidence="2 3">
    <name type="scientific">Streptomyces smyrnaeus</name>
    <dbReference type="NCBI Taxonomy" id="1387713"/>
    <lineage>
        <taxon>Bacteria</taxon>
        <taxon>Bacillati</taxon>
        <taxon>Actinomycetota</taxon>
        <taxon>Actinomycetes</taxon>
        <taxon>Kitasatosporales</taxon>
        <taxon>Streptomycetaceae</taxon>
        <taxon>Streptomyces</taxon>
    </lineage>
</organism>